<dbReference type="AlphaFoldDB" id="A0AAV7D279"/>
<reference evidence="5" key="1">
    <citation type="thesis" date="2020" institute="ProQuest LLC" country="789 East Eisenhower Parkway, Ann Arbor, MI, USA">
        <title>Comparative Genomics and Chromosome Evolution.</title>
        <authorList>
            <person name="Mudd A.B."/>
        </authorList>
    </citation>
    <scope>NUCLEOTIDE SEQUENCE</scope>
    <source>
        <strain evidence="5">237g6f4</strain>
        <tissue evidence="5">Blood</tissue>
    </source>
</reference>
<dbReference type="InterPro" id="IPR039478">
    <property type="entry name" value="FAM184A/B_N"/>
</dbReference>
<evidence type="ECO:0000313" key="6">
    <source>
        <dbReference type="Proteomes" id="UP000824782"/>
    </source>
</evidence>
<sequence>MASGKNQHAMYNGSKHSPVPSQEYTHELHGKMCKKIAQLTKVIYSLNLKIDEYEVNILTLKESHQNEIDLISNQTKEKVLQYENMLEEEKNLRLQIQTLEEALEKNNVIKEQSLADLVLYKKQSEERELKTQCEQAERMAALSKEMLSMKTDYENRLQQLTEEADFLRQERASSDQEKSVEKLNEKLKKEIQVLSKEIENQKTQNRKLTEDYTAKTSKLHSNYIKEKENLRKALQQSVTEMIKQLQQKEQEQRKGSQAKELATQQELQQLKEDLEAKELEILEAKQHSHKMKDMVQDLEAQLRQKEEELAESRSIQTNATEELSVAKQRLLKQENEIQKQTGKQMKSISCAHKAALTELTELKSQIDQQQQKPTRKSTGSKRDSGDIVNSKQYSREHSVPRQHKEDISKTKRQKETETKHLKEQLVKSREDLAKNHAAEIKSIQTSMEGEKRRLQKDHEMHIEELKKKNEYEIKQLVEERDALYAKLQDSICKQNKAFLQQCESSSSVNTENGSLSTELRNPEEKRCECDCHSYQASSSEISREVSENASGQKEENSQIPLKKLVSKLEKFEKEMSRLEQENAVLRGSVELLSKEVTLSQQEAMELNEEQTRHQEELKLKQKMELEILRQSHQKEMQAMVSKFSNAQSFLQSKVVALEAELKDIEDKGKKLPRPEDLHVINCLQDKLTDKDQIIKHLLEIQNFTDDMMPITQETHRSQSFSCYPNAGSLTPTLKKKKIGETPTRVISVPNLAAYEKTFSNNITTKNTINPMRNSPSLDHSAKPGYPFRQPAHLLDIIRPNRHSPCNVSSKADTKDQETKRPEWFTKYFSF</sequence>
<comment type="caution">
    <text evidence="5">The sequence shown here is derived from an EMBL/GenBank/DDBJ whole genome shotgun (WGS) entry which is preliminary data.</text>
</comment>
<name>A0AAV7D279_ENGPU</name>
<accession>A0AAV7D279</accession>
<evidence type="ECO:0000313" key="5">
    <source>
        <dbReference type="EMBL" id="KAG8591530.1"/>
    </source>
</evidence>
<evidence type="ECO:0000256" key="2">
    <source>
        <dbReference type="SAM" id="Coils"/>
    </source>
</evidence>
<gene>
    <name evidence="5" type="ORF">GDO81_000207</name>
</gene>
<keyword evidence="6" id="KW-1185">Reference proteome</keyword>
<feature type="coiled-coil region" evidence="2">
    <location>
        <begin position="72"/>
        <end position="105"/>
    </location>
</feature>
<feature type="compositionally biased region" description="Basic and acidic residues" evidence="3">
    <location>
        <begin position="393"/>
        <end position="431"/>
    </location>
</feature>
<evidence type="ECO:0000256" key="3">
    <source>
        <dbReference type="SAM" id="MobiDB-lite"/>
    </source>
</evidence>
<dbReference type="Proteomes" id="UP000824782">
    <property type="component" value="Unassembled WGS sequence"/>
</dbReference>
<dbReference type="PANTHER" id="PTHR18870:SF8">
    <property type="entry name" value="PROTEIN FAM184B"/>
    <property type="match status" value="1"/>
</dbReference>
<keyword evidence="1 2" id="KW-0175">Coiled coil</keyword>
<feature type="compositionally biased region" description="Polar residues" evidence="3">
    <location>
        <begin position="362"/>
        <end position="372"/>
    </location>
</feature>
<evidence type="ECO:0000259" key="4">
    <source>
        <dbReference type="Pfam" id="PF15665"/>
    </source>
</evidence>
<evidence type="ECO:0000256" key="1">
    <source>
        <dbReference type="ARBA" id="ARBA00023054"/>
    </source>
</evidence>
<dbReference type="EMBL" id="WNYA01000001">
    <property type="protein sequence ID" value="KAG8591530.1"/>
    <property type="molecule type" value="Genomic_DNA"/>
</dbReference>
<feature type="region of interest" description="Disordered" evidence="3">
    <location>
        <begin position="362"/>
        <end position="431"/>
    </location>
</feature>
<dbReference type="PANTHER" id="PTHR18870">
    <property type="entry name" value="PROTEIN TAG-278-RELATED"/>
    <property type="match status" value="1"/>
</dbReference>
<feature type="domain" description="Protein FAM184A/B N-terminal" evidence="4">
    <location>
        <begin position="42"/>
        <end position="174"/>
    </location>
</feature>
<feature type="region of interest" description="Disordered" evidence="3">
    <location>
        <begin position="765"/>
        <end position="784"/>
    </location>
</feature>
<feature type="coiled-coil region" evidence="2">
    <location>
        <begin position="561"/>
        <end position="667"/>
    </location>
</feature>
<dbReference type="Pfam" id="PF15665">
    <property type="entry name" value="FAM184"/>
    <property type="match status" value="1"/>
</dbReference>
<protein>
    <recommendedName>
        <fullName evidence="4">Protein FAM184A/B N-terminal domain-containing protein</fullName>
    </recommendedName>
</protein>
<feature type="region of interest" description="Disordered" evidence="3">
    <location>
        <begin position="1"/>
        <end position="22"/>
    </location>
</feature>
<organism evidence="5 6">
    <name type="scientific">Engystomops pustulosus</name>
    <name type="common">Tungara frog</name>
    <name type="synonym">Physalaemus pustulosus</name>
    <dbReference type="NCBI Taxonomy" id="76066"/>
    <lineage>
        <taxon>Eukaryota</taxon>
        <taxon>Metazoa</taxon>
        <taxon>Chordata</taxon>
        <taxon>Craniata</taxon>
        <taxon>Vertebrata</taxon>
        <taxon>Euteleostomi</taxon>
        <taxon>Amphibia</taxon>
        <taxon>Batrachia</taxon>
        <taxon>Anura</taxon>
        <taxon>Neobatrachia</taxon>
        <taxon>Hyloidea</taxon>
        <taxon>Leptodactylidae</taxon>
        <taxon>Leiuperinae</taxon>
        <taxon>Engystomops</taxon>
    </lineage>
</organism>
<feature type="compositionally biased region" description="Polar residues" evidence="3">
    <location>
        <begin position="765"/>
        <end position="777"/>
    </location>
</feature>
<proteinExistence type="predicted"/>